<evidence type="ECO:0000313" key="3">
    <source>
        <dbReference type="Proteomes" id="UP001428341"/>
    </source>
</evidence>
<dbReference type="Proteomes" id="UP001428341">
    <property type="component" value="Unassembled WGS sequence"/>
</dbReference>
<proteinExistence type="predicted"/>
<keyword evidence="1" id="KW-1133">Transmembrane helix</keyword>
<keyword evidence="1" id="KW-0472">Membrane</keyword>
<reference evidence="2 3" key="1">
    <citation type="submission" date="2024-05" db="EMBL/GenBank/DDBJ databases">
        <title>Haplotype-resolved chromosome-level genome assembly of Huyou (Citrus changshanensis).</title>
        <authorList>
            <person name="Miao C."/>
            <person name="Chen W."/>
            <person name="Wu Y."/>
            <person name="Wang L."/>
            <person name="Zhao S."/>
            <person name="Grierson D."/>
            <person name="Xu C."/>
            <person name="Chen K."/>
        </authorList>
    </citation>
    <scope>NUCLEOTIDE SEQUENCE [LARGE SCALE GENOMIC DNA]</scope>
    <source>
        <strain evidence="2">01-14</strain>
        <tissue evidence="2">Leaf</tissue>
    </source>
</reference>
<dbReference type="AlphaFoldDB" id="A0AAP0QFW5"/>
<dbReference type="EMBL" id="JBCGBO010000006">
    <property type="protein sequence ID" value="KAK9193227.1"/>
    <property type="molecule type" value="Genomic_DNA"/>
</dbReference>
<keyword evidence="3" id="KW-1185">Reference proteome</keyword>
<keyword evidence="1" id="KW-0812">Transmembrane</keyword>
<gene>
    <name evidence="2" type="ORF">WN944_003924</name>
</gene>
<feature type="transmembrane region" description="Helical" evidence="1">
    <location>
        <begin position="20"/>
        <end position="41"/>
    </location>
</feature>
<accession>A0AAP0QFW5</accession>
<name>A0AAP0QFW5_9ROSI</name>
<evidence type="ECO:0000313" key="2">
    <source>
        <dbReference type="EMBL" id="KAK9193227.1"/>
    </source>
</evidence>
<comment type="caution">
    <text evidence="2">The sequence shown here is derived from an EMBL/GenBank/DDBJ whole genome shotgun (WGS) entry which is preliminary data.</text>
</comment>
<organism evidence="2 3">
    <name type="scientific">Citrus x changshan-huyou</name>
    <dbReference type="NCBI Taxonomy" id="2935761"/>
    <lineage>
        <taxon>Eukaryota</taxon>
        <taxon>Viridiplantae</taxon>
        <taxon>Streptophyta</taxon>
        <taxon>Embryophyta</taxon>
        <taxon>Tracheophyta</taxon>
        <taxon>Spermatophyta</taxon>
        <taxon>Magnoliopsida</taxon>
        <taxon>eudicotyledons</taxon>
        <taxon>Gunneridae</taxon>
        <taxon>Pentapetalae</taxon>
        <taxon>rosids</taxon>
        <taxon>malvids</taxon>
        <taxon>Sapindales</taxon>
        <taxon>Rutaceae</taxon>
        <taxon>Aurantioideae</taxon>
        <taxon>Citrus</taxon>
    </lineage>
</organism>
<sequence length="89" mass="10928">MIHLSNFLDTLIGHISNDNLFFLIVSMLLTIIWMWLCVLFYHHCLRLNVQAFCFHIFSCFYFLARHHERHHVYCCLFLPEKNYRCLFRS</sequence>
<evidence type="ECO:0000256" key="1">
    <source>
        <dbReference type="SAM" id="Phobius"/>
    </source>
</evidence>
<protein>
    <submittedName>
        <fullName evidence="2">Uncharacterized protein</fullName>
    </submittedName>
</protein>